<accession>A0AAV5TLE2</accession>
<evidence type="ECO:0000256" key="3">
    <source>
        <dbReference type="ARBA" id="ARBA00022729"/>
    </source>
</evidence>
<feature type="compositionally biased region" description="Polar residues" evidence="7">
    <location>
        <begin position="559"/>
        <end position="572"/>
    </location>
</feature>
<dbReference type="Pfam" id="PF01607">
    <property type="entry name" value="CBM_14"/>
    <property type="match status" value="8"/>
</dbReference>
<feature type="signal peptide" evidence="8">
    <location>
        <begin position="1"/>
        <end position="23"/>
    </location>
</feature>
<evidence type="ECO:0000256" key="1">
    <source>
        <dbReference type="ARBA" id="ARBA00022473"/>
    </source>
</evidence>
<sequence>MGRYRESRTGIAVLAFIVASAAAQFNSPADLRGDCSDKTDGIYPTGHCSTYFLECSGGATTKQNCSDGLWFNPLTSQCDYREKIAACQDAFSCVGREDGVYGEGCSSMFWYCTGGQLKHTTCNTGLFFNVETQKCDYRGNIRACGGSSKTSSPSKTRSHRLTTVTSTTASTAVPLTTVSPTTVSPTTMNTEQARMVGRDWTEVPYGQTYPTYPPRQRISGTVSKTPLAESSAGTACAGKEDGSHEKEECSSQYVLCWAGTGQVMNCPSSLMFNKENGQCDYPLNVAGCTGSSSVSLEGAVPSLSSPPGYGSGSSPLVSAAPSSASLPIPRQPVEMDCSGRSDGEYALSPCTRHYFQCVSGSAYTRSCNKGLVYNPANNQCDHKKNCGLASSSVVAADAPTTVIPVTSTTKTSIGLDCSSLSDGLYSRGCVTEYSQCAAGIFYLRKCPGGLVFDDVTKACDYPEICSAPSTIPQDILPSGYSRPSTTVSPTTAATVTFDCSSRVDGLYSDGCISWYLECSSGVATPFQCPSGLVFDGVNHKCDYADKCGQPRPLEHDPSDYSQSQSIPSTHPTHSILAQSTPIAFDCSSRVDGLYGNGCSPLFYQCVSGMAVSQSCPTGLMFHQKTRGCEYKCEGEEGVEEAVVEDATMPPVKPTLTHPSIDCYNRPDGLYSSGCSRSFVQCVNGLVFDRLCPEGLVFLQESGRCEYPSSCGSVPWMGASPVSLSPSPLSFHFLFCPLSSILRQ</sequence>
<feature type="domain" description="Chitin-binding type-2" evidence="9">
    <location>
        <begin position="334"/>
        <end position="388"/>
    </location>
</feature>
<keyword evidence="5" id="KW-1015">Disulfide bond</keyword>
<keyword evidence="2" id="KW-0147">Chitin-binding</keyword>
<dbReference type="PANTHER" id="PTHR23301:SF0">
    <property type="entry name" value="CHITIN-BINDING TYPE-2 DOMAIN-CONTAINING PROTEIN-RELATED"/>
    <property type="match status" value="1"/>
</dbReference>
<dbReference type="Proteomes" id="UP001432027">
    <property type="component" value="Unassembled WGS sequence"/>
</dbReference>
<dbReference type="AlphaFoldDB" id="A0AAV5TLE2"/>
<comment type="caution">
    <text evidence="10">The sequence shown here is derived from an EMBL/GenBank/DDBJ whole genome shotgun (WGS) entry which is preliminary data.</text>
</comment>
<feature type="region of interest" description="Disordered" evidence="7">
    <location>
        <begin position="299"/>
        <end position="325"/>
    </location>
</feature>
<feature type="domain" description="Chitin-binding type-2" evidence="9">
    <location>
        <begin position="90"/>
        <end position="146"/>
    </location>
</feature>
<dbReference type="Gene3D" id="2.170.140.10">
    <property type="entry name" value="Chitin binding domain"/>
    <property type="match status" value="6"/>
</dbReference>
<name>A0AAV5TLE2_9BILA</name>
<dbReference type="Gene3D" id="3.20.20.80">
    <property type="entry name" value="Glycosidases"/>
    <property type="match status" value="2"/>
</dbReference>
<dbReference type="InterPro" id="IPR002557">
    <property type="entry name" value="Chitin-bd_dom"/>
</dbReference>
<keyword evidence="11" id="KW-1185">Reference proteome</keyword>
<evidence type="ECO:0000256" key="5">
    <source>
        <dbReference type="ARBA" id="ARBA00023157"/>
    </source>
</evidence>
<dbReference type="SMART" id="SM00494">
    <property type="entry name" value="ChtBD2"/>
    <property type="match status" value="8"/>
</dbReference>
<evidence type="ECO:0000256" key="8">
    <source>
        <dbReference type="SAM" id="SignalP"/>
    </source>
</evidence>
<reference evidence="10" key="1">
    <citation type="submission" date="2023-10" db="EMBL/GenBank/DDBJ databases">
        <title>Genome assembly of Pristionchus species.</title>
        <authorList>
            <person name="Yoshida K."/>
            <person name="Sommer R.J."/>
        </authorList>
    </citation>
    <scope>NUCLEOTIDE SEQUENCE</scope>
    <source>
        <strain evidence="10">RS0144</strain>
    </source>
</reference>
<feature type="domain" description="Chitin-binding type-2" evidence="9">
    <location>
        <begin position="233"/>
        <end position="290"/>
    </location>
</feature>
<gene>
    <name evidence="10" type="ORF">PENTCL1PPCAC_17408</name>
</gene>
<feature type="domain" description="Chitin-binding type-2" evidence="9">
    <location>
        <begin position="583"/>
        <end position="630"/>
    </location>
</feature>
<feature type="region of interest" description="Disordered" evidence="7">
    <location>
        <begin position="552"/>
        <end position="572"/>
    </location>
</feature>
<dbReference type="PROSITE" id="PS50940">
    <property type="entry name" value="CHIT_BIND_II"/>
    <property type="match status" value="8"/>
</dbReference>
<dbReference type="GO" id="GO:0008061">
    <property type="term" value="F:chitin binding"/>
    <property type="evidence" value="ECO:0007669"/>
    <property type="project" value="UniProtKB-KW"/>
</dbReference>
<feature type="compositionally biased region" description="Low complexity" evidence="7">
    <location>
        <begin position="300"/>
        <end position="325"/>
    </location>
</feature>
<evidence type="ECO:0000256" key="4">
    <source>
        <dbReference type="ARBA" id="ARBA00022737"/>
    </source>
</evidence>
<feature type="domain" description="Chitin-binding type-2" evidence="9">
    <location>
        <begin position="32"/>
        <end position="89"/>
    </location>
</feature>
<evidence type="ECO:0000313" key="10">
    <source>
        <dbReference type="EMBL" id="GMS95233.1"/>
    </source>
</evidence>
<evidence type="ECO:0000256" key="2">
    <source>
        <dbReference type="ARBA" id="ARBA00022669"/>
    </source>
</evidence>
<dbReference type="InterPro" id="IPR051940">
    <property type="entry name" value="Chitin_bind-dev_reg"/>
</dbReference>
<proteinExistence type="predicted"/>
<feature type="region of interest" description="Disordered" evidence="7">
    <location>
        <begin position="147"/>
        <end position="166"/>
    </location>
</feature>
<organism evidence="10 11">
    <name type="scientific">Pristionchus entomophagus</name>
    <dbReference type="NCBI Taxonomy" id="358040"/>
    <lineage>
        <taxon>Eukaryota</taxon>
        <taxon>Metazoa</taxon>
        <taxon>Ecdysozoa</taxon>
        <taxon>Nematoda</taxon>
        <taxon>Chromadorea</taxon>
        <taxon>Rhabditida</taxon>
        <taxon>Rhabditina</taxon>
        <taxon>Diplogasteromorpha</taxon>
        <taxon>Diplogasteroidea</taxon>
        <taxon>Neodiplogasteridae</taxon>
        <taxon>Pristionchus</taxon>
    </lineage>
</organism>
<evidence type="ECO:0000256" key="7">
    <source>
        <dbReference type="SAM" id="MobiDB-lite"/>
    </source>
</evidence>
<feature type="domain" description="Chitin-binding type-2" evidence="9">
    <location>
        <begin position="496"/>
        <end position="549"/>
    </location>
</feature>
<keyword evidence="3 8" id="KW-0732">Signal</keyword>
<dbReference type="PANTHER" id="PTHR23301">
    <property type="entry name" value="CHITIN BINDING PERITROPHIN-A"/>
    <property type="match status" value="1"/>
</dbReference>
<keyword evidence="1" id="KW-0217">Developmental protein</keyword>
<feature type="domain" description="Chitin-binding type-2" evidence="9">
    <location>
        <begin position="414"/>
        <end position="467"/>
    </location>
</feature>
<evidence type="ECO:0000256" key="6">
    <source>
        <dbReference type="ARBA" id="ARBA00023180"/>
    </source>
</evidence>
<dbReference type="EMBL" id="BTSX01000004">
    <property type="protein sequence ID" value="GMS95233.1"/>
    <property type="molecule type" value="Genomic_DNA"/>
</dbReference>
<dbReference type="GO" id="GO:0005576">
    <property type="term" value="C:extracellular region"/>
    <property type="evidence" value="ECO:0007669"/>
    <property type="project" value="InterPro"/>
</dbReference>
<protein>
    <recommendedName>
        <fullName evidence="9">Chitin-binding type-2 domain-containing protein</fullName>
    </recommendedName>
</protein>
<keyword evidence="6" id="KW-0325">Glycoprotein</keyword>
<evidence type="ECO:0000259" key="9">
    <source>
        <dbReference type="PROSITE" id="PS50940"/>
    </source>
</evidence>
<evidence type="ECO:0000313" key="11">
    <source>
        <dbReference type="Proteomes" id="UP001432027"/>
    </source>
</evidence>
<dbReference type="InterPro" id="IPR036508">
    <property type="entry name" value="Chitin-bd_dom_sf"/>
</dbReference>
<feature type="chain" id="PRO_5043820403" description="Chitin-binding type-2 domain-containing protein" evidence="8">
    <location>
        <begin position="24"/>
        <end position="743"/>
    </location>
</feature>
<keyword evidence="4" id="KW-0677">Repeat</keyword>
<dbReference type="SUPFAM" id="SSF57625">
    <property type="entry name" value="Invertebrate chitin-binding proteins"/>
    <property type="match status" value="8"/>
</dbReference>
<feature type="domain" description="Chitin-binding type-2" evidence="9">
    <location>
        <begin position="659"/>
        <end position="712"/>
    </location>
</feature>